<accession>A0A9X3DFM8</accession>
<evidence type="ECO:0008006" key="3">
    <source>
        <dbReference type="Google" id="ProtNLM"/>
    </source>
</evidence>
<organism evidence="1 2">
    <name type="scientific">Pedobacter agri</name>
    <dbReference type="NCBI Taxonomy" id="454586"/>
    <lineage>
        <taxon>Bacteria</taxon>
        <taxon>Pseudomonadati</taxon>
        <taxon>Bacteroidota</taxon>
        <taxon>Sphingobacteriia</taxon>
        <taxon>Sphingobacteriales</taxon>
        <taxon>Sphingobacteriaceae</taxon>
        <taxon>Pedobacter</taxon>
    </lineage>
</organism>
<protein>
    <recommendedName>
        <fullName evidence="3">DUF4397 domain-containing protein</fullName>
    </recommendedName>
</protein>
<evidence type="ECO:0000313" key="2">
    <source>
        <dbReference type="Proteomes" id="UP001142592"/>
    </source>
</evidence>
<dbReference type="RefSeq" id="WP_010600601.1">
    <property type="nucleotide sequence ID" value="NZ_JAPJUH010000005.1"/>
</dbReference>
<name>A0A9X3DFM8_9SPHI</name>
<dbReference type="Proteomes" id="UP001142592">
    <property type="component" value="Unassembled WGS sequence"/>
</dbReference>
<reference evidence="1" key="1">
    <citation type="submission" date="2022-11" db="EMBL/GenBank/DDBJ databases">
        <authorList>
            <person name="Graham C."/>
            <person name="Newman J.D."/>
        </authorList>
    </citation>
    <scope>NUCLEOTIDE SEQUENCE</scope>
    <source>
        <strain evidence="1">DSM 19486</strain>
    </source>
</reference>
<dbReference type="AlphaFoldDB" id="A0A9X3DFM8"/>
<proteinExistence type="predicted"/>
<keyword evidence="2" id="KW-1185">Reference proteome</keyword>
<evidence type="ECO:0000313" key="1">
    <source>
        <dbReference type="EMBL" id="MCX3266792.1"/>
    </source>
</evidence>
<dbReference type="EMBL" id="JAPJUH010000005">
    <property type="protein sequence ID" value="MCX3266792.1"/>
    <property type="molecule type" value="Genomic_DNA"/>
</dbReference>
<comment type="caution">
    <text evidence="1">The sequence shown here is derived from an EMBL/GenBank/DDBJ whole genome shotgun (WGS) entry which is preliminary data.</text>
</comment>
<dbReference type="PROSITE" id="PS51257">
    <property type="entry name" value="PROKAR_LIPOPROTEIN"/>
    <property type="match status" value="1"/>
</dbReference>
<sequence>MKKRNFLNPTLPFILFAIVLFSSCIKNDNFIVGDSKVRIFNTIVSDTSQNFFFNKALFNSVSGISALASSTNSAYFVIEADKEYEIDARNSITGVSNSSIKNVFSLGKNYSIYYTQTNNLSTTKPKMIIYEDLVRQDTSKAQIMLINLGHTLKSKVNIASKDSLYSTSLGYGEKTDYISIKTLKPASTLFFNLVDSTGVRDSISYTNFIKGKVYTIIIEGAKNGKLKERLVPNN</sequence>
<gene>
    <name evidence="1" type="ORF">OQZ29_18685</name>
</gene>